<gene>
    <name evidence="1" type="primary">Pol_294</name>
    <name evidence="1" type="ORF">FOF47_R05874</name>
</gene>
<dbReference type="Proteomes" id="UP000475037">
    <property type="component" value="Unassembled WGS sequence"/>
</dbReference>
<name>A0A6G1ATX0_CROCR</name>
<evidence type="ECO:0000313" key="1">
    <source>
        <dbReference type="EMBL" id="KAF0878997.1"/>
    </source>
</evidence>
<keyword evidence="2" id="KW-1185">Reference proteome</keyword>
<reference evidence="1 2" key="1">
    <citation type="submission" date="2019-11" db="EMBL/GenBank/DDBJ databases">
        <authorList>
            <person name="Yang C."/>
            <person name="Li F."/>
        </authorList>
    </citation>
    <scope>NUCLEOTIDE SEQUENCE [LARGE SCALE GENOMIC DNA]</scope>
    <source>
        <strain evidence="1">KB4526</strain>
        <tissue evidence="1">Muscle</tissue>
    </source>
</reference>
<comment type="caution">
    <text evidence="1">The sequence shown here is derived from an EMBL/GenBank/DDBJ whole genome shotgun (WGS) entry which is preliminary data.</text>
</comment>
<evidence type="ECO:0000313" key="2">
    <source>
        <dbReference type="Proteomes" id="UP000475037"/>
    </source>
</evidence>
<sequence length="124" mass="14645">ECKLVQPLWSTAWSFLKKIKIVLPYDLAIVVLVIYPKNTKNTDSKGYVQPDIYSSIINNSQREKRERKEPKYMIFYVYTYNSAIEMNEIFSFATQWMELENIMVSEISKAEENKYHMISLICGI</sequence>
<organism evidence="1 2">
    <name type="scientific">Crocuta crocuta</name>
    <name type="common">Spotted hyena</name>
    <dbReference type="NCBI Taxonomy" id="9678"/>
    <lineage>
        <taxon>Eukaryota</taxon>
        <taxon>Metazoa</taxon>
        <taxon>Chordata</taxon>
        <taxon>Craniata</taxon>
        <taxon>Vertebrata</taxon>
        <taxon>Euteleostomi</taxon>
        <taxon>Mammalia</taxon>
        <taxon>Eutheria</taxon>
        <taxon>Laurasiatheria</taxon>
        <taxon>Carnivora</taxon>
        <taxon>Feliformia</taxon>
        <taxon>Hyaenidae</taxon>
        <taxon>Crocuta</taxon>
    </lineage>
</organism>
<dbReference type="EMBL" id="VOAJ01003674">
    <property type="protein sequence ID" value="KAF0878997.1"/>
    <property type="molecule type" value="Genomic_DNA"/>
</dbReference>
<dbReference type="AlphaFoldDB" id="A0A6G1ATX0"/>
<protein>
    <submittedName>
        <fullName evidence="1">LORF2 protein</fullName>
    </submittedName>
</protein>
<feature type="non-terminal residue" evidence="1">
    <location>
        <position position="1"/>
    </location>
</feature>
<proteinExistence type="predicted"/>
<accession>A0A6G1ATX0</accession>
<feature type="non-terminal residue" evidence="1">
    <location>
        <position position="124"/>
    </location>
</feature>